<dbReference type="SMART" id="SM00028">
    <property type="entry name" value="TPR"/>
    <property type="match status" value="2"/>
</dbReference>
<organism evidence="5 6">
    <name type="scientific">Didymodactylos carnosus</name>
    <dbReference type="NCBI Taxonomy" id="1234261"/>
    <lineage>
        <taxon>Eukaryota</taxon>
        <taxon>Metazoa</taxon>
        <taxon>Spiralia</taxon>
        <taxon>Gnathifera</taxon>
        <taxon>Rotifera</taxon>
        <taxon>Eurotatoria</taxon>
        <taxon>Bdelloidea</taxon>
        <taxon>Philodinida</taxon>
        <taxon>Philodinidae</taxon>
        <taxon>Didymodactylos</taxon>
    </lineage>
</organism>
<name>A0A8S2I221_9BILA</name>
<proteinExistence type="predicted"/>
<dbReference type="Proteomes" id="UP000682733">
    <property type="component" value="Unassembled WGS sequence"/>
</dbReference>
<dbReference type="PROSITE" id="PS50293">
    <property type="entry name" value="TPR_REGION"/>
    <property type="match status" value="1"/>
</dbReference>
<sequence>MRSVNGTASGHSNTGSYTVIIRPYFNDVTVRIPASHQLLCMNIIPTNIKEKEINKQETSFMYFQLLTEILTGMDHKDDAKTDMINQCRLQYIDNEIVLNHIHEFDKTSSPNKAIWWYTRHCFLYEILNKALLIQDIDMLFKYRFFLTDLHNQIQQLHSEIVQSLLTKNNDNEQRKLTVYRGQASYQQVPIKTDQLTHPDLPNPHHTIPLVYDKNAESDKPLENSEQPSEINMKSFPSNQLSLTTKNNKIGLIHEKKREYDEPLANYEKTLPIQLTALASNHPSLSTTYNNIGLVCFHKGEYDKALENYQNACAIRLTALPSNHLSSATTYNNIGLVFCQTGDYEKALQNYEKARAIQLTALPSNHPSLATTYNGIETVCFEKDEYDEALENKQKARAIKLTGLPYNQSP</sequence>
<protein>
    <submittedName>
        <fullName evidence="5">Uncharacterized protein</fullName>
    </submittedName>
</protein>
<dbReference type="AlphaFoldDB" id="A0A8S2I221"/>
<gene>
    <name evidence="4" type="ORF">OVA965_LOCUS10125</name>
    <name evidence="5" type="ORF">TMI583_LOCUS10121</name>
</gene>
<evidence type="ECO:0000256" key="2">
    <source>
        <dbReference type="ARBA" id="ARBA00022803"/>
    </source>
</evidence>
<dbReference type="PROSITE" id="PS50005">
    <property type="entry name" value="TPR"/>
    <property type="match status" value="2"/>
</dbReference>
<dbReference type="Pfam" id="PF13424">
    <property type="entry name" value="TPR_12"/>
    <property type="match status" value="2"/>
</dbReference>
<keyword evidence="1" id="KW-0677">Repeat</keyword>
<feature type="repeat" description="TPR" evidence="3">
    <location>
        <begin position="285"/>
        <end position="318"/>
    </location>
</feature>
<feature type="repeat" description="TPR" evidence="3">
    <location>
        <begin position="327"/>
        <end position="360"/>
    </location>
</feature>
<evidence type="ECO:0000313" key="5">
    <source>
        <dbReference type="EMBL" id="CAF3690160.1"/>
    </source>
</evidence>
<evidence type="ECO:0000256" key="3">
    <source>
        <dbReference type="PROSITE-ProRule" id="PRU00339"/>
    </source>
</evidence>
<dbReference type="SUPFAM" id="SSF48452">
    <property type="entry name" value="TPR-like"/>
    <property type="match status" value="1"/>
</dbReference>
<reference evidence="5" key="1">
    <citation type="submission" date="2021-02" db="EMBL/GenBank/DDBJ databases">
        <authorList>
            <person name="Nowell W R."/>
        </authorList>
    </citation>
    <scope>NUCLEOTIDE SEQUENCE</scope>
</reference>
<dbReference type="PANTHER" id="PTHR45641">
    <property type="entry name" value="TETRATRICOPEPTIDE REPEAT PROTEIN (AFU_ORTHOLOGUE AFUA_6G03870)"/>
    <property type="match status" value="1"/>
</dbReference>
<dbReference type="Gene3D" id="1.25.40.10">
    <property type="entry name" value="Tetratricopeptide repeat domain"/>
    <property type="match status" value="1"/>
</dbReference>
<evidence type="ECO:0000313" key="6">
    <source>
        <dbReference type="Proteomes" id="UP000682733"/>
    </source>
</evidence>
<evidence type="ECO:0000313" key="4">
    <source>
        <dbReference type="EMBL" id="CAF0911083.1"/>
    </source>
</evidence>
<accession>A0A8S2I221</accession>
<dbReference type="EMBL" id="CAJOBA010003698">
    <property type="protein sequence ID" value="CAF3690160.1"/>
    <property type="molecule type" value="Genomic_DNA"/>
</dbReference>
<dbReference type="PANTHER" id="PTHR45641:SF1">
    <property type="entry name" value="AAA+ ATPASE DOMAIN-CONTAINING PROTEIN"/>
    <property type="match status" value="1"/>
</dbReference>
<dbReference type="InterPro" id="IPR011990">
    <property type="entry name" value="TPR-like_helical_dom_sf"/>
</dbReference>
<dbReference type="InterPro" id="IPR019734">
    <property type="entry name" value="TPR_rpt"/>
</dbReference>
<evidence type="ECO:0000256" key="1">
    <source>
        <dbReference type="ARBA" id="ARBA00022737"/>
    </source>
</evidence>
<dbReference type="Proteomes" id="UP000677228">
    <property type="component" value="Unassembled WGS sequence"/>
</dbReference>
<keyword evidence="2 3" id="KW-0802">TPR repeat</keyword>
<dbReference type="EMBL" id="CAJNOK010003697">
    <property type="protein sequence ID" value="CAF0911083.1"/>
    <property type="molecule type" value="Genomic_DNA"/>
</dbReference>
<comment type="caution">
    <text evidence="5">The sequence shown here is derived from an EMBL/GenBank/DDBJ whole genome shotgun (WGS) entry which is preliminary data.</text>
</comment>